<dbReference type="GeneID" id="43166720"/>
<dbReference type="InterPro" id="IPR050469">
    <property type="entry name" value="Diguanylate_Cyclase"/>
</dbReference>
<keyword evidence="2" id="KW-0812">Transmembrane</keyword>
<dbReference type="NCBIfam" id="TIGR00254">
    <property type="entry name" value="GGDEF"/>
    <property type="match status" value="1"/>
</dbReference>
<feature type="transmembrane region" description="Helical" evidence="2">
    <location>
        <begin position="359"/>
        <end position="377"/>
    </location>
</feature>
<dbReference type="SMART" id="SM00267">
    <property type="entry name" value="GGDEF"/>
    <property type="match status" value="1"/>
</dbReference>
<dbReference type="PANTHER" id="PTHR45138:SF24">
    <property type="entry name" value="DIGUANYLATE CYCLASE DGCC-RELATED"/>
    <property type="match status" value="1"/>
</dbReference>
<dbReference type="CDD" id="cd01949">
    <property type="entry name" value="GGDEF"/>
    <property type="match status" value="1"/>
</dbReference>
<dbReference type="InterPro" id="IPR011623">
    <property type="entry name" value="7TMR_DISM_rcpt_extracell_dom1"/>
</dbReference>
<feature type="transmembrane region" description="Helical" evidence="2">
    <location>
        <begin position="278"/>
        <end position="295"/>
    </location>
</feature>
<feature type="transmembrane region" description="Helical" evidence="2">
    <location>
        <begin position="210"/>
        <end position="229"/>
    </location>
</feature>
<dbReference type="EC" id="2.7.7.65" evidence="1"/>
<evidence type="ECO:0000313" key="5">
    <source>
        <dbReference type="EMBL" id="WQH07368.1"/>
    </source>
</evidence>
<feature type="transmembrane region" description="Helical" evidence="2">
    <location>
        <begin position="241"/>
        <end position="258"/>
    </location>
</feature>
<keyword evidence="2" id="KW-1133">Transmembrane helix</keyword>
<organism evidence="5 6">
    <name type="scientific">Duganella zoogloeoides</name>
    <dbReference type="NCBI Taxonomy" id="75659"/>
    <lineage>
        <taxon>Bacteria</taxon>
        <taxon>Pseudomonadati</taxon>
        <taxon>Pseudomonadota</taxon>
        <taxon>Betaproteobacteria</taxon>
        <taxon>Burkholderiales</taxon>
        <taxon>Oxalobacteraceae</taxon>
        <taxon>Telluria group</taxon>
        <taxon>Duganella</taxon>
    </lineage>
</organism>
<dbReference type="EMBL" id="CP140152">
    <property type="protein sequence ID" value="WQH07368.1"/>
    <property type="molecule type" value="Genomic_DNA"/>
</dbReference>
<dbReference type="InterPro" id="IPR043128">
    <property type="entry name" value="Rev_trsase/Diguanyl_cyclase"/>
</dbReference>
<dbReference type="Gene3D" id="3.30.70.270">
    <property type="match status" value="1"/>
</dbReference>
<dbReference type="RefSeq" id="WP_019924290.1">
    <property type="nucleotide sequence ID" value="NZ_CP140152.1"/>
</dbReference>
<feature type="domain" description="GGDEF" evidence="4">
    <location>
        <begin position="428"/>
        <end position="553"/>
    </location>
</feature>
<dbReference type="PANTHER" id="PTHR45138">
    <property type="entry name" value="REGULATORY COMPONENTS OF SENSORY TRANSDUCTION SYSTEM"/>
    <property type="match status" value="1"/>
</dbReference>
<dbReference type="InterPro" id="IPR000160">
    <property type="entry name" value="GGDEF_dom"/>
</dbReference>
<name>A0ABZ0Y6L6_9BURK</name>
<feature type="transmembrane region" description="Helical" evidence="2">
    <location>
        <begin position="327"/>
        <end position="347"/>
    </location>
</feature>
<feature type="transmembrane region" description="Helical" evidence="2">
    <location>
        <begin position="301"/>
        <end position="320"/>
    </location>
</feature>
<dbReference type="SUPFAM" id="SSF55073">
    <property type="entry name" value="Nucleotide cyclase"/>
    <property type="match status" value="1"/>
</dbReference>
<keyword evidence="5" id="KW-0808">Transferase</keyword>
<sequence>MMRLLQVLLAILLAMLLPTGAASSPNATSGIAGKDLMRLDGRIYVASVQDQAFPRAQADIARWERQRTAVPRVSLFGGAYWLVAEVRNDSAVEDWVLAPGSVLFEHALIKVYASDGSVQQLAGGYRADYEYALHYGKRLRLAPGATATIVERIDSPFYQAPPSLRLYPEAEYRHLTTLENTLILGSLGALGALAVFNLFVHLMKPDRATLFYALYLFIYLLAWAQEFHLPAHLLGWHDLRWLYVPFFLLAVPHTAFYVEFLQLRQHFPLLAKISRINYVLPLLLLPVNVLALPYAPMLATLTISIWLSLALICGIASLRAGMRQARYFVLASCALMVPATIILPSNFGLMAPPVGNPELLTLLGGTLDALLLAFALAHKLRLLAQEKEQSIILARTDHLTGIPNRHAFDEQLALRYAAARVDGKAKGAGLALLLIDLDGLKAVNDRDGHARGDALLREFAQGLNALQQAQTAVFRLGGDEFTILAPAHNVATLLAALQKLEAALRQRGYPQAGASVGWANAAESASAEAMVALADQRMYDHKTSRRRSRASDGLRTG</sequence>
<dbReference type="GO" id="GO:0052621">
    <property type="term" value="F:diguanylate cyclase activity"/>
    <property type="evidence" value="ECO:0007669"/>
    <property type="project" value="UniProtKB-EC"/>
</dbReference>
<evidence type="ECO:0000259" key="4">
    <source>
        <dbReference type="PROSITE" id="PS50887"/>
    </source>
</evidence>
<proteinExistence type="predicted"/>
<feature type="signal peptide" evidence="3">
    <location>
        <begin position="1"/>
        <end position="21"/>
    </location>
</feature>
<dbReference type="Proteomes" id="UP001326110">
    <property type="component" value="Chromosome"/>
</dbReference>
<dbReference type="PROSITE" id="PS50887">
    <property type="entry name" value="GGDEF"/>
    <property type="match status" value="1"/>
</dbReference>
<accession>A0ABZ0Y6L6</accession>
<keyword evidence="6" id="KW-1185">Reference proteome</keyword>
<dbReference type="Pfam" id="PF07695">
    <property type="entry name" value="7TMR-DISM_7TM"/>
    <property type="match status" value="1"/>
</dbReference>
<evidence type="ECO:0000256" key="2">
    <source>
        <dbReference type="SAM" id="Phobius"/>
    </source>
</evidence>
<keyword evidence="3" id="KW-0732">Signal</keyword>
<protein>
    <recommendedName>
        <fullName evidence="1">diguanylate cyclase</fullName>
        <ecNumber evidence="1">2.7.7.65</ecNumber>
    </recommendedName>
</protein>
<dbReference type="Pfam" id="PF00990">
    <property type="entry name" value="GGDEF"/>
    <property type="match status" value="1"/>
</dbReference>
<evidence type="ECO:0000256" key="1">
    <source>
        <dbReference type="ARBA" id="ARBA00012528"/>
    </source>
</evidence>
<keyword evidence="2" id="KW-0472">Membrane</keyword>
<evidence type="ECO:0000256" key="3">
    <source>
        <dbReference type="SAM" id="SignalP"/>
    </source>
</evidence>
<gene>
    <name evidence="5" type="ORF">SR858_13820</name>
</gene>
<keyword evidence="5" id="KW-0548">Nucleotidyltransferase</keyword>
<reference evidence="5 6" key="1">
    <citation type="submission" date="2023-11" db="EMBL/GenBank/DDBJ databases">
        <title>MicrobeMod: A computational toolkit for identifying prokaryotic methylation and restriction-modification with nanopore sequencing.</title>
        <authorList>
            <person name="Crits-Christoph A."/>
            <person name="Kang S.C."/>
            <person name="Lee H."/>
            <person name="Ostrov N."/>
        </authorList>
    </citation>
    <scope>NUCLEOTIDE SEQUENCE [LARGE SCALE GENOMIC DNA]</scope>
    <source>
        <strain evidence="5 6">ATCC 25935</strain>
    </source>
</reference>
<dbReference type="InterPro" id="IPR029787">
    <property type="entry name" value="Nucleotide_cyclase"/>
</dbReference>
<feature type="chain" id="PRO_5045584867" description="diguanylate cyclase" evidence="3">
    <location>
        <begin position="22"/>
        <end position="557"/>
    </location>
</feature>
<feature type="transmembrane region" description="Helical" evidence="2">
    <location>
        <begin position="182"/>
        <end position="203"/>
    </location>
</feature>
<evidence type="ECO:0000313" key="6">
    <source>
        <dbReference type="Proteomes" id="UP001326110"/>
    </source>
</evidence>